<keyword evidence="1" id="KW-0472">Membrane</keyword>
<reference evidence="2" key="1">
    <citation type="submission" date="2021-03" db="EMBL/GenBank/DDBJ databases">
        <title>Genomic Encyclopedia of Type Strains, Phase IV (KMG-IV): sequencing the most valuable type-strain genomes for metagenomic binning, comparative biology and taxonomic classification.</title>
        <authorList>
            <person name="Goeker M."/>
        </authorList>
    </citation>
    <scope>NUCLEOTIDE SEQUENCE</scope>
    <source>
        <strain evidence="2">DSM 15523</strain>
        <strain evidence="3 5">DSM 16476</strain>
    </source>
</reference>
<dbReference type="Proteomes" id="UP001138672">
    <property type="component" value="Unassembled WGS sequence"/>
</dbReference>
<dbReference type="EMBL" id="JAGGJQ010000012">
    <property type="protein sequence ID" value="MBP1841535.1"/>
    <property type="molecule type" value="Genomic_DNA"/>
</dbReference>
<keyword evidence="1" id="KW-0812">Transmembrane</keyword>
<dbReference type="AlphaFoldDB" id="A0A9X1CDP9"/>
<sequence length="238" mass="27486">MSAKKILKICGGIIVFLTLPTLLFFGYLYFKYDEDLPQGTPSKAADVVAQNMLDALDYEAYKKTNYIEWTFSKRHHFKWKKNENFCEVYWKNLRVDLQLDSPNSSDVFVDNVQLSSEESKEYIDKAVNYFNNDSFWIVAPYKVFDPGTTRSLIPLEHNRQGLLISYSSGGSTPGDSYMWLLDEDYKPTAFKMWVSILPLNGLEASWSDWTTTETGLKLPEFHKLLFLGLDITDIKTAF</sequence>
<evidence type="ECO:0000256" key="1">
    <source>
        <dbReference type="SAM" id="Phobius"/>
    </source>
</evidence>
<evidence type="ECO:0000313" key="5">
    <source>
        <dbReference type="Proteomes" id="UP001231587"/>
    </source>
</evidence>
<organism evidence="2 4">
    <name type="scientific">Formosa algae</name>
    <dbReference type="NCBI Taxonomy" id="225843"/>
    <lineage>
        <taxon>Bacteria</taxon>
        <taxon>Pseudomonadati</taxon>
        <taxon>Bacteroidota</taxon>
        <taxon>Flavobacteriia</taxon>
        <taxon>Flavobacteriales</taxon>
        <taxon>Flavobacteriaceae</taxon>
        <taxon>Formosa</taxon>
    </lineage>
</organism>
<keyword evidence="1" id="KW-1133">Transmembrane helix</keyword>
<name>A0A9X1CDP9_9FLAO</name>
<accession>A0A9X1CDP9</accession>
<evidence type="ECO:0000313" key="2">
    <source>
        <dbReference type="EMBL" id="MBP1841535.1"/>
    </source>
</evidence>
<dbReference type="EMBL" id="JAUSUU010000013">
    <property type="protein sequence ID" value="MDQ0337072.1"/>
    <property type="molecule type" value="Genomic_DNA"/>
</dbReference>
<gene>
    <name evidence="2" type="ORF">J2Z56_003472</name>
    <name evidence="3" type="ORF">J2Z57_003533</name>
</gene>
<evidence type="ECO:0000313" key="3">
    <source>
        <dbReference type="EMBL" id="MDQ0337072.1"/>
    </source>
</evidence>
<protein>
    <submittedName>
        <fullName evidence="2">Uncharacterized protein</fullName>
    </submittedName>
</protein>
<dbReference type="OrthoDB" id="933657at2"/>
<feature type="transmembrane region" description="Helical" evidence="1">
    <location>
        <begin position="7"/>
        <end position="30"/>
    </location>
</feature>
<comment type="caution">
    <text evidence="2">The sequence shown here is derived from an EMBL/GenBank/DDBJ whole genome shotgun (WGS) entry which is preliminary data.</text>
</comment>
<proteinExistence type="predicted"/>
<dbReference type="RefSeq" id="WP_057781747.1">
    <property type="nucleotide sequence ID" value="NZ_JAGGJQ010000012.1"/>
</dbReference>
<dbReference type="Proteomes" id="UP001231587">
    <property type="component" value="Unassembled WGS sequence"/>
</dbReference>
<keyword evidence="5" id="KW-1185">Reference proteome</keyword>
<evidence type="ECO:0000313" key="4">
    <source>
        <dbReference type="Proteomes" id="UP001138672"/>
    </source>
</evidence>